<proteinExistence type="predicted"/>
<organism evidence="2 3">
    <name type="scientific">Microcystis aeruginosa 11-30S32</name>
    <dbReference type="NCBI Taxonomy" id="2358142"/>
    <lineage>
        <taxon>Bacteria</taxon>
        <taxon>Bacillati</taxon>
        <taxon>Cyanobacteriota</taxon>
        <taxon>Cyanophyceae</taxon>
        <taxon>Oscillatoriophycideae</taxon>
        <taxon>Chroococcales</taxon>
        <taxon>Microcystaceae</taxon>
        <taxon>Microcystis</taxon>
    </lineage>
</organism>
<comment type="caution">
    <text evidence="2">The sequence shown here is derived from an EMBL/GenBank/DDBJ whole genome shotgun (WGS) entry which is preliminary data.</text>
</comment>
<evidence type="ECO:0000313" key="3">
    <source>
        <dbReference type="Proteomes" id="UP000321223"/>
    </source>
</evidence>
<evidence type="ECO:0000313" key="2">
    <source>
        <dbReference type="EMBL" id="GCA93646.1"/>
    </source>
</evidence>
<dbReference type="InterPro" id="IPR002716">
    <property type="entry name" value="PIN_dom"/>
</dbReference>
<name>A0A510PIJ2_MICAE</name>
<dbReference type="SUPFAM" id="SSF88723">
    <property type="entry name" value="PIN domain-like"/>
    <property type="match status" value="1"/>
</dbReference>
<gene>
    <name evidence="2" type="ORF">MAE30S32_22980</name>
</gene>
<accession>A0A510PIJ2</accession>
<sequence>MNKYVLDASAFLAYLRDELGAEIVENALINGCYISIINWVEVLSKIVDLGESPEEIIKRLRDEGLLQNSLEIIACNEEDAITIAKFRVLTKSAGLSLGDRACLALGKRLNLPVLTADKVWTSLSLGITITLIR</sequence>
<dbReference type="CDD" id="cd18682">
    <property type="entry name" value="PIN_VapC-like"/>
    <property type="match status" value="1"/>
</dbReference>
<reference evidence="2 3" key="1">
    <citation type="journal article" date="2019" name="Appl. Environ. Microbiol.">
        <title>Co-occurrence of broad and narrow host-range viruses infecting the toxic bloom-forming cyanobacterium Microcystis aeruginosa.</title>
        <authorList>
            <person name="Morimoto D."/>
            <person name="Tominaga K."/>
            <person name="Nishimura Y."/>
            <person name="Yoshida N."/>
            <person name="Kimura S."/>
            <person name="Sako Y."/>
            <person name="Yoshida T."/>
        </authorList>
    </citation>
    <scope>NUCLEOTIDE SEQUENCE [LARGE SCALE GENOMIC DNA]</scope>
    <source>
        <strain evidence="2 3">11-30S32</strain>
    </source>
</reference>
<evidence type="ECO:0000259" key="1">
    <source>
        <dbReference type="Pfam" id="PF01850"/>
    </source>
</evidence>
<dbReference type="EMBL" id="BHVU01000124">
    <property type="protein sequence ID" value="GCA93646.1"/>
    <property type="molecule type" value="Genomic_DNA"/>
</dbReference>
<dbReference type="AlphaFoldDB" id="A0A510PIJ2"/>
<dbReference type="Pfam" id="PF01850">
    <property type="entry name" value="PIN"/>
    <property type="match status" value="1"/>
</dbReference>
<dbReference type="RefSeq" id="WP_147070850.1">
    <property type="nucleotide sequence ID" value="NZ_BHVU01000124.1"/>
</dbReference>
<feature type="domain" description="PIN" evidence="1">
    <location>
        <begin position="4"/>
        <end position="120"/>
    </location>
</feature>
<dbReference type="Gene3D" id="3.40.50.1010">
    <property type="entry name" value="5'-nuclease"/>
    <property type="match status" value="1"/>
</dbReference>
<dbReference type="InterPro" id="IPR029060">
    <property type="entry name" value="PIN-like_dom_sf"/>
</dbReference>
<protein>
    <submittedName>
        <fullName evidence="2">PIN domain-containing protein</fullName>
    </submittedName>
</protein>
<dbReference type="Proteomes" id="UP000321223">
    <property type="component" value="Unassembled WGS sequence"/>
</dbReference>